<feature type="signal peptide" evidence="2">
    <location>
        <begin position="1"/>
        <end position="25"/>
    </location>
</feature>
<organism evidence="3 4">
    <name type="scientific">Syncephalis pseudoplumigaleata</name>
    <dbReference type="NCBI Taxonomy" id="1712513"/>
    <lineage>
        <taxon>Eukaryota</taxon>
        <taxon>Fungi</taxon>
        <taxon>Fungi incertae sedis</taxon>
        <taxon>Zoopagomycota</taxon>
        <taxon>Zoopagomycotina</taxon>
        <taxon>Zoopagomycetes</taxon>
        <taxon>Zoopagales</taxon>
        <taxon>Piptocephalidaceae</taxon>
        <taxon>Syncephalis</taxon>
    </lineage>
</organism>
<dbReference type="EMBL" id="KZ990006">
    <property type="protein sequence ID" value="RKP24847.1"/>
    <property type="molecule type" value="Genomic_DNA"/>
</dbReference>
<reference evidence="4" key="1">
    <citation type="journal article" date="2018" name="Nat. Microbiol.">
        <title>Leveraging single-cell genomics to expand the fungal tree of life.</title>
        <authorList>
            <person name="Ahrendt S.R."/>
            <person name="Quandt C.A."/>
            <person name="Ciobanu D."/>
            <person name="Clum A."/>
            <person name="Salamov A."/>
            <person name="Andreopoulos B."/>
            <person name="Cheng J.F."/>
            <person name="Woyke T."/>
            <person name="Pelin A."/>
            <person name="Henrissat B."/>
            <person name="Reynolds N.K."/>
            <person name="Benny G.L."/>
            <person name="Smith M.E."/>
            <person name="James T.Y."/>
            <person name="Grigoriev I.V."/>
        </authorList>
    </citation>
    <scope>NUCLEOTIDE SEQUENCE [LARGE SCALE GENOMIC DNA]</scope>
    <source>
        <strain evidence="4">Benny S71-1</strain>
    </source>
</reference>
<feature type="region of interest" description="Disordered" evidence="1">
    <location>
        <begin position="34"/>
        <end position="182"/>
    </location>
</feature>
<keyword evidence="2" id="KW-0732">Signal</keyword>
<protein>
    <submittedName>
        <fullName evidence="3">Uncharacterized protein</fullName>
    </submittedName>
</protein>
<evidence type="ECO:0000256" key="2">
    <source>
        <dbReference type="SAM" id="SignalP"/>
    </source>
</evidence>
<proteinExistence type="predicted"/>
<evidence type="ECO:0000256" key="1">
    <source>
        <dbReference type="SAM" id="MobiDB-lite"/>
    </source>
</evidence>
<sequence>MKATSTLCLTASAILALTAIAAVQAYPADPSSFMPPGFPSPDNFKKTAETFSPTNFMPGGQQGNGSPFSPANFMPGGQQGNGFPFSPANFMPGSQQSKDAPLKRRSKDDDDDDDKDKRGKQERKPNRTQPWRHGRWRQPSTQPTQPPQDKDDGWSRAMGNSKLNAQQDLKPEQEGVFWGRRL</sequence>
<keyword evidence="4" id="KW-1185">Reference proteome</keyword>
<gene>
    <name evidence="3" type="ORF">SYNPS1DRAFT_23106</name>
</gene>
<dbReference type="Proteomes" id="UP000278143">
    <property type="component" value="Unassembled WGS sequence"/>
</dbReference>
<name>A0A4P9YXQ6_9FUNG</name>
<evidence type="ECO:0000313" key="3">
    <source>
        <dbReference type="EMBL" id="RKP24847.1"/>
    </source>
</evidence>
<accession>A0A4P9YXQ6</accession>
<feature type="compositionally biased region" description="Basic and acidic residues" evidence="1">
    <location>
        <begin position="115"/>
        <end position="125"/>
    </location>
</feature>
<feature type="chain" id="PRO_5020646147" evidence="2">
    <location>
        <begin position="26"/>
        <end position="182"/>
    </location>
</feature>
<evidence type="ECO:0000313" key="4">
    <source>
        <dbReference type="Proteomes" id="UP000278143"/>
    </source>
</evidence>
<dbReference type="AlphaFoldDB" id="A0A4P9YXQ6"/>